<dbReference type="Pfam" id="PF07733">
    <property type="entry name" value="DNA_pol3_alpha"/>
    <property type="match status" value="1"/>
</dbReference>
<dbReference type="GO" id="GO:0006260">
    <property type="term" value="P:DNA replication"/>
    <property type="evidence" value="ECO:0007669"/>
    <property type="project" value="UniProtKB-KW"/>
</dbReference>
<dbReference type="InterPro" id="IPR016195">
    <property type="entry name" value="Pol/histidinol_Pase-like"/>
</dbReference>
<dbReference type="InterPro" id="IPR004365">
    <property type="entry name" value="NA-bd_OB_tRNA"/>
</dbReference>
<evidence type="ECO:0000256" key="6">
    <source>
        <dbReference type="ARBA" id="ARBA00022695"/>
    </source>
</evidence>
<dbReference type="Pfam" id="PF02811">
    <property type="entry name" value="PHP"/>
    <property type="match status" value="1"/>
</dbReference>
<evidence type="ECO:0000313" key="12">
    <source>
        <dbReference type="Proteomes" id="UP000051861"/>
    </source>
</evidence>
<comment type="subcellular location">
    <subcellularLocation>
        <location evidence="1">Cytoplasm</location>
    </subcellularLocation>
</comment>
<gene>
    <name evidence="11" type="primary">dnaE</name>
    <name evidence="11" type="ORF">AMJ44_13310</name>
</gene>
<dbReference type="NCBIfam" id="NF004226">
    <property type="entry name" value="PRK05673.1"/>
    <property type="match status" value="1"/>
</dbReference>
<keyword evidence="6 11" id="KW-0548">Nucleotidyltransferase</keyword>
<dbReference type="CDD" id="cd04485">
    <property type="entry name" value="DnaE_OBF"/>
    <property type="match status" value="1"/>
</dbReference>
<dbReference type="Pfam" id="PF14579">
    <property type="entry name" value="HHH_6"/>
    <property type="match status" value="1"/>
</dbReference>
<name>A0A0S7XPL1_UNCSA</name>
<protein>
    <recommendedName>
        <fullName evidence="4">DNA polymerase III subunit alpha</fullName>
        <ecNumber evidence="3">2.7.7.7</ecNumber>
    </recommendedName>
</protein>
<comment type="catalytic activity">
    <reaction evidence="9">
        <text>DNA(n) + a 2'-deoxyribonucleoside 5'-triphosphate = DNA(n+1) + diphosphate</text>
        <dbReference type="Rhea" id="RHEA:22508"/>
        <dbReference type="Rhea" id="RHEA-COMP:17339"/>
        <dbReference type="Rhea" id="RHEA-COMP:17340"/>
        <dbReference type="ChEBI" id="CHEBI:33019"/>
        <dbReference type="ChEBI" id="CHEBI:61560"/>
        <dbReference type="ChEBI" id="CHEBI:173112"/>
        <dbReference type="EC" id="2.7.7.7"/>
    </reaction>
</comment>
<dbReference type="CDD" id="cd12113">
    <property type="entry name" value="PHP_PolIIIA_DnaE3"/>
    <property type="match status" value="1"/>
</dbReference>
<dbReference type="InterPro" id="IPR004013">
    <property type="entry name" value="PHP_dom"/>
</dbReference>
<reference evidence="11 12" key="1">
    <citation type="journal article" date="2015" name="Microbiome">
        <title>Genomic resolution of linkages in carbon, nitrogen, and sulfur cycling among widespread estuary sediment bacteria.</title>
        <authorList>
            <person name="Baker B.J."/>
            <person name="Lazar C.S."/>
            <person name="Teske A.P."/>
            <person name="Dick G.J."/>
        </authorList>
    </citation>
    <scope>NUCLEOTIDE SEQUENCE [LARGE SCALE GENOMIC DNA]</scope>
    <source>
        <strain evidence="11">DG_54_3</strain>
    </source>
</reference>
<dbReference type="GO" id="GO:0003887">
    <property type="term" value="F:DNA-directed DNA polymerase activity"/>
    <property type="evidence" value="ECO:0007669"/>
    <property type="project" value="UniProtKB-KW"/>
</dbReference>
<keyword evidence="8" id="KW-0239">DNA-directed DNA polymerase</keyword>
<evidence type="ECO:0000256" key="4">
    <source>
        <dbReference type="ARBA" id="ARBA00019114"/>
    </source>
</evidence>
<dbReference type="Pfam" id="PF17657">
    <property type="entry name" value="DNA_pol3_finger"/>
    <property type="match status" value="1"/>
</dbReference>
<sequence length="1169" mass="131982">MPHKEKFVHLHCHSQFSLLDGAARIPDLVRTAKELGMHSIALTDHGNMYAAINFYTAAKGAGIKPIIGCEMYVAPRSRFDKETKEDRSPYHLTVLARDLQGYRNLIKLTSLASIEGFYSRPRIDRELLQKYKEGLIVLSGCPKGEVPSLIVEGKYEQAKQVAFWYKTLLGEDYYLEIQDLGLPEFKKFNPLLVKLGKELGIELVATNDIHYVKKEDAHSQDVLLCIQIGSFLDEKQRLKLETEEFYLKSPAEMMALFSDLPEAIRNSVKIAEKCNLELEIGKLHLPHFQVPKGETPDTYLENLVWEGVKKKYAVHMRAVEKESESEEKLLLPPEIIDRVKYELYTIEKMEYAPYFLIVQDFINFAKSRGIQVGPGRGSAAGSIVSYALGITNVDPLKYGLIFERFLNLERISMPDIDIDFCFERRNEVIEYVAKKYGQDHVAQIVTFGTMAARGAIRDVGRVQRMPLPEVDKIAKLVPFGPDMTIDKALSSVKELRSLYEKDERIKALLDNAQKLEGISRHASVHAAGVVISEEPLTEYVPLQKIDENVIVTQYPMGDLEKIGLLKMDFLGLRNLTMIAHAIEIIKKTQGVEIEVEAIPFDDPKTYGLLSTGETMGIFQLESRGMRSLIKDLRPSTFEEIIALLALYRPGPLESGMVDDYVKRKHRQIPVKYELPELQPILRETHGVILYQEQVMEIASKVAGFSMGQADLLRRAMGKKKSKEMHQQKEFFVEGAVKHGVSKHKATELFNLCAKFSGYGFNKSHSTAYGVISYQTAYLKANYPREFMAALLTSVMGNTDKVTAYINECRRLGIKILAPDINESYRNFTVTQEGIRFGLSAVKNVGLAAVDSIIDAKKEAGNFRSLADFCQKVDSRAVNKKVIESLIKAGAFDSFGLGRAYQLSILSKVLGKVAAEQKERANGQEMLFQFESQVTSHEPPVESEAVIEEFPPEQLLRMEKEILGLYISSHPLEYLRDSLEGQTNTRIADISEMREGELIRIGGLLSDCRRITTRRGDMMLVANIEDLSGSIPLVVFPKAYEKCAALLNNDEVVVVKGRINRDMRTDEVNVVAETVEPMEELEKVRSLHIELVGIKDKHTLSRMKEILSFFKGEDPVFVRMDGRRIALGRNFHIDINPELVSQLEELLGGGAVKVEFRAVKKEPEPEEVTF</sequence>
<dbReference type="Gene3D" id="3.20.20.140">
    <property type="entry name" value="Metal-dependent hydrolases"/>
    <property type="match status" value="1"/>
</dbReference>
<dbReference type="InterPro" id="IPR040982">
    <property type="entry name" value="DNA_pol3_finger"/>
</dbReference>
<dbReference type="NCBIfam" id="TIGR00594">
    <property type="entry name" value="polc"/>
    <property type="match status" value="1"/>
</dbReference>
<dbReference type="PANTHER" id="PTHR32294">
    <property type="entry name" value="DNA POLYMERASE III SUBUNIT ALPHA"/>
    <property type="match status" value="1"/>
</dbReference>
<dbReference type="Gene3D" id="2.40.50.140">
    <property type="entry name" value="Nucleic acid-binding proteins"/>
    <property type="match status" value="1"/>
</dbReference>
<evidence type="ECO:0000259" key="10">
    <source>
        <dbReference type="SMART" id="SM00481"/>
    </source>
</evidence>
<dbReference type="EMBL" id="LIZX01000197">
    <property type="protein sequence ID" value="KPJ64139.1"/>
    <property type="molecule type" value="Genomic_DNA"/>
</dbReference>
<evidence type="ECO:0000256" key="3">
    <source>
        <dbReference type="ARBA" id="ARBA00012417"/>
    </source>
</evidence>
<dbReference type="InterPro" id="IPR011708">
    <property type="entry name" value="DNA_pol3_alpha_NTPase_dom"/>
</dbReference>
<evidence type="ECO:0000256" key="5">
    <source>
        <dbReference type="ARBA" id="ARBA00022679"/>
    </source>
</evidence>
<dbReference type="SMART" id="SM00481">
    <property type="entry name" value="POLIIIAc"/>
    <property type="match status" value="1"/>
</dbReference>
<organism evidence="11 12">
    <name type="scientific">candidate division WOR-1 bacterium DG_54_3</name>
    <dbReference type="NCBI Taxonomy" id="1703775"/>
    <lineage>
        <taxon>Bacteria</taxon>
        <taxon>Bacillati</taxon>
        <taxon>Saganbacteria</taxon>
    </lineage>
</organism>
<dbReference type="Proteomes" id="UP000051861">
    <property type="component" value="Unassembled WGS sequence"/>
</dbReference>
<evidence type="ECO:0000256" key="1">
    <source>
        <dbReference type="ARBA" id="ARBA00004496"/>
    </source>
</evidence>
<proteinExistence type="inferred from homology"/>
<dbReference type="PATRIC" id="fig|1703775.3.peg.1847"/>
<evidence type="ECO:0000313" key="11">
    <source>
        <dbReference type="EMBL" id="KPJ64139.1"/>
    </source>
</evidence>
<dbReference type="GO" id="GO:0005737">
    <property type="term" value="C:cytoplasm"/>
    <property type="evidence" value="ECO:0007669"/>
    <property type="project" value="UniProtKB-SubCell"/>
</dbReference>
<dbReference type="EC" id="2.7.7.7" evidence="3"/>
<dbReference type="AlphaFoldDB" id="A0A0S7XPL1"/>
<evidence type="ECO:0000256" key="7">
    <source>
        <dbReference type="ARBA" id="ARBA00022705"/>
    </source>
</evidence>
<dbReference type="SUPFAM" id="SSF89550">
    <property type="entry name" value="PHP domain-like"/>
    <property type="match status" value="1"/>
</dbReference>
<keyword evidence="7" id="KW-0235">DNA replication</keyword>
<dbReference type="InterPro" id="IPR041931">
    <property type="entry name" value="DNA_pol3_alpha_thumb_dom"/>
</dbReference>
<evidence type="ECO:0000256" key="9">
    <source>
        <dbReference type="ARBA" id="ARBA00049244"/>
    </source>
</evidence>
<accession>A0A0S7XPL1</accession>
<dbReference type="InterPro" id="IPR003141">
    <property type="entry name" value="Pol/His_phosphatase_N"/>
</dbReference>
<evidence type="ECO:0000256" key="8">
    <source>
        <dbReference type="ARBA" id="ARBA00022932"/>
    </source>
</evidence>
<dbReference type="Gene3D" id="1.10.150.870">
    <property type="match status" value="1"/>
</dbReference>
<dbReference type="NCBIfam" id="NF005298">
    <property type="entry name" value="PRK06826.1"/>
    <property type="match status" value="1"/>
</dbReference>
<dbReference type="InterPro" id="IPR012340">
    <property type="entry name" value="NA-bd_OB-fold"/>
</dbReference>
<comment type="similarity">
    <text evidence="2">Belongs to the DNA polymerase type-C family. DnaE subfamily.</text>
</comment>
<evidence type="ECO:0000256" key="2">
    <source>
        <dbReference type="ARBA" id="ARBA00009496"/>
    </source>
</evidence>
<dbReference type="InterPro" id="IPR004805">
    <property type="entry name" value="DnaE2/DnaE/PolC"/>
</dbReference>
<dbReference type="GO" id="GO:0008408">
    <property type="term" value="F:3'-5' exonuclease activity"/>
    <property type="evidence" value="ECO:0007669"/>
    <property type="project" value="InterPro"/>
</dbReference>
<dbReference type="GO" id="GO:0003676">
    <property type="term" value="F:nucleic acid binding"/>
    <property type="evidence" value="ECO:0007669"/>
    <property type="project" value="InterPro"/>
</dbReference>
<feature type="domain" description="Polymerase/histidinol phosphatase N-terminal" evidence="10">
    <location>
        <begin position="8"/>
        <end position="75"/>
    </location>
</feature>
<dbReference type="InterPro" id="IPR029460">
    <property type="entry name" value="DNAPol_HHH"/>
</dbReference>
<keyword evidence="5 11" id="KW-0808">Transferase</keyword>
<dbReference type="Pfam" id="PF01336">
    <property type="entry name" value="tRNA_anti-codon"/>
    <property type="match status" value="1"/>
</dbReference>
<comment type="caution">
    <text evidence="11">The sequence shown here is derived from an EMBL/GenBank/DDBJ whole genome shotgun (WGS) entry which is preliminary data.</text>
</comment>
<dbReference type="Gene3D" id="1.10.10.1600">
    <property type="entry name" value="Bacterial DNA polymerase III alpha subunit, thumb domain"/>
    <property type="match status" value="1"/>
</dbReference>
<dbReference type="PANTHER" id="PTHR32294:SF0">
    <property type="entry name" value="DNA POLYMERASE III SUBUNIT ALPHA"/>
    <property type="match status" value="1"/>
</dbReference>